<gene>
    <name evidence="1" type="ORF">SAMN04488060_2715</name>
</gene>
<evidence type="ECO:0008006" key="3">
    <source>
        <dbReference type="Google" id="ProtNLM"/>
    </source>
</evidence>
<protein>
    <recommendedName>
        <fullName evidence="3">Lipoprotein</fullName>
    </recommendedName>
</protein>
<proteinExistence type="predicted"/>
<evidence type="ECO:0000313" key="2">
    <source>
        <dbReference type="Proteomes" id="UP000199331"/>
    </source>
</evidence>
<organism evidence="1 2">
    <name type="scientific">Qipengyuania nanhaisediminis</name>
    <dbReference type="NCBI Taxonomy" id="604088"/>
    <lineage>
        <taxon>Bacteria</taxon>
        <taxon>Pseudomonadati</taxon>
        <taxon>Pseudomonadota</taxon>
        <taxon>Alphaproteobacteria</taxon>
        <taxon>Sphingomonadales</taxon>
        <taxon>Erythrobacteraceae</taxon>
        <taxon>Qipengyuania</taxon>
    </lineage>
</organism>
<dbReference type="AlphaFoldDB" id="A0A1I5Q388"/>
<evidence type="ECO:0000313" key="1">
    <source>
        <dbReference type="EMBL" id="SFP40431.1"/>
    </source>
</evidence>
<dbReference type="STRING" id="604088.SAMN04488060_2715"/>
<name>A0A1I5Q388_9SPHN</name>
<dbReference type="OrthoDB" id="7063485at2"/>
<reference evidence="2" key="1">
    <citation type="submission" date="2016-10" db="EMBL/GenBank/DDBJ databases">
        <authorList>
            <person name="Varghese N."/>
            <person name="Submissions S."/>
        </authorList>
    </citation>
    <scope>NUCLEOTIDE SEQUENCE [LARGE SCALE GENOMIC DNA]</scope>
    <source>
        <strain evidence="2">CGMCC 1.7715</strain>
    </source>
</reference>
<dbReference type="RefSeq" id="WP_090482946.1">
    <property type="nucleotide sequence ID" value="NZ_FOWZ01000005.1"/>
</dbReference>
<accession>A0A1I5Q388</accession>
<keyword evidence="2" id="KW-1185">Reference proteome</keyword>
<dbReference type="EMBL" id="FOWZ01000005">
    <property type="protein sequence ID" value="SFP40431.1"/>
    <property type="molecule type" value="Genomic_DNA"/>
</dbReference>
<sequence length="227" mass="23767">MKRLLLIAAPFALAACGSSEPEPAPTPTPTPAQPRTLVAADLDLSTLGAKIVGPQGPEVETVLSAGSAQIGTMVSFVACPEGVETCEPGQMPEDTIYTYVHQVTLDGVSTAQPEAGPEVVEAPPTLFRTTERAHGFNGSLGYSRSQAQAAFGSEDAIGVTIDDGRLIWRVVDGQNWQENATVTVWWQSTEPPAGPSDAFLLEVLGDQAVARGPFPAEEKPATETPAN</sequence>
<dbReference type="PROSITE" id="PS51257">
    <property type="entry name" value="PROKAR_LIPOPROTEIN"/>
    <property type="match status" value="1"/>
</dbReference>
<dbReference type="Proteomes" id="UP000199331">
    <property type="component" value="Unassembled WGS sequence"/>
</dbReference>